<proteinExistence type="predicted"/>
<sequence length="16" mass="1965">MKQKTFNVINITKWTI</sequence>
<protein>
    <submittedName>
        <fullName evidence="1">Uncharacterized protein</fullName>
    </submittedName>
</protein>
<name>A0A0K2TY08_LEPSM</name>
<organism evidence="1">
    <name type="scientific">Lepeophtheirus salmonis</name>
    <name type="common">Salmon louse</name>
    <name type="synonym">Caligus salmonis</name>
    <dbReference type="NCBI Taxonomy" id="72036"/>
    <lineage>
        <taxon>Eukaryota</taxon>
        <taxon>Metazoa</taxon>
        <taxon>Ecdysozoa</taxon>
        <taxon>Arthropoda</taxon>
        <taxon>Crustacea</taxon>
        <taxon>Multicrustacea</taxon>
        <taxon>Hexanauplia</taxon>
        <taxon>Copepoda</taxon>
        <taxon>Siphonostomatoida</taxon>
        <taxon>Caligidae</taxon>
        <taxon>Lepeophtheirus</taxon>
    </lineage>
</organism>
<dbReference type="EMBL" id="HACA01013384">
    <property type="protein sequence ID" value="CDW30745.1"/>
    <property type="molecule type" value="Transcribed_RNA"/>
</dbReference>
<accession>A0A0K2TY08</accession>
<evidence type="ECO:0000313" key="1">
    <source>
        <dbReference type="EMBL" id="CDW30745.1"/>
    </source>
</evidence>
<reference evidence="1" key="1">
    <citation type="submission" date="2014-05" db="EMBL/GenBank/DDBJ databases">
        <authorList>
            <person name="Chronopoulou M."/>
        </authorList>
    </citation>
    <scope>NUCLEOTIDE SEQUENCE</scope>
    <source>
        <tissue evidence="1">Whole organism</tissue>
    </source>
</reference>
<dbReference type="AlphaFoldDB" id="A0A0K2TY08"/>